<proteinExistence type="predicted"/>
<keyword evidence="3" id="KW-1185">Reference proteome</keyword>
<dbReference type="InterPro" id="IPR001509">
    <property type="entry name" value="Epimerase_deHydtase"/>
</dbReference>
<dbReference type="InterPro" id="IPR051207">
    <property type="entry name" value="ComplexI_NDUFA9_subunit"/>
</dbReference>
<dbReference type="InterPro" id="IPR036291">
    <property type="entry name" value="NAD(P)-bd_dom_sf"/>
</dbReference>
<sequence>MRVLVTGGTGFVGRAVVQELLGRGHTVYAGSRRGDAPPGTHGVKLDVTDAGSVLRAVGEASPEAVIHLVGIIAEQGTQTFTRVHLEGTRHVLAATPRQARYLHMSALGAREDSASGYSRSKAQAERLVRESGLSWTIFQPSLIFGVGDDFFGRVLRELVSTAPVVPMIGDGSFPFRPVSVQDVARAFAGALEQPETVGQTYTLTGPEEFTFRQLLEMELAALGRRKPIVPVPLALMNLMVPAMQVLPKPPITRDQYAMLKEGNTAPNEPARSTFGLPMLRLEDHLPGIVAGARGAGRAAGAG</sequence>
<evidence type="ECO:0000259" key="1">
    <source>
        <dbReference type="Pfam" id="PF01370"/>
    </source>
</evidence>
<organism evidence="2 3">
    <name type="scientific">Deinococcus aerius</name>
    <dbReference type="NCBI Taxonomy" id="200253"/>
    <lineage>
        <taxon>Bacteria</taxon>
        <taxon>Thermotogati</taxon>
        <taxon>Deinococcota</taxon>
        <taxon>Deinococci</taxon>
        <taxon>Deinococcales</taxon>
        <taxon>Deinococcaceae</taxon>
        <taxon>Deinococcus</taxon>
    </lineage>
</organism>
<name>A0A2I9D3Y8_9DEIO</name>
<accession>A0A2I9D3Y8</accession>
<evidence type="ECO:0000313" key="2">
    <source>
        <dbReference type="EMBL" id="GBF05316.1"/>
    </source>
</evidence>
<dbReference type="EMBL" id="BFAG01000004">
    <property type="protein sequence ID" value="GBF05316.1"/>
    <property type="molecule type" value="Genomic_DNA"/>
</dbReference>
<dbReference type="FunFam" id="3.40.50.720:FF:000702">
    <property type="entry name" value="NADH dehydrogenase (Ubiquinone)"/>
    <property type="match status" value="1"/>
</dbReference>
<dbReference type="PANTHER" id="PTHR12126">
    <property type="entry name" value="NADH-UBIQUINONE OXIDOREDUCTASE 39 KDA SUBUNIT-RELATED"/>
    <property type="match status" value="1"/>
</dbReference>
<reference evidence="3" key="1">
    <citation type="submission" date="2018-01" db="EMBL/GenBank/DDBJ databases">
        <title>Draft Genome Sequence of the Radioresistant Bacterium Deinococcus aerius TR0125, Isolated from the Higher Atmosphere above Japan.</title>
        <authorList>
            <person name="Satoh K."/>
            <person name="Arai H."/>
            <person name="Sanzen T."/>
            <person name="Kawaguchi Y."/>
            <person name="Hayashi H."/>
            <person name="Yokobori S."/>
            <person name="Yamagishi A."/>
            <person name="Oono Y."/>
            <person name="Narumi I."/>
        </authorList>
    </citation>
    <scope>NUCLEOTIDE SEQUENCE [LARGE SCALE GENOMIC DNA]</scope>
    <source>
        <strain evidence="3">TR0125</strain>
    </source>
</reference>
<dbReference type="RefSeq" id="WP_103128762.1">
    <property type="nucleotide sequence ID" value="NZ_BFAG01000004.1"/>
</dbReference>
<dbReference type="Gene3D" id="3.40.50.720">
    <property type="entry name" value="NAD(P)-binding Rossmann-like Domain"/>
    <property type="match status" value="1"/>
</dbReference>
<dbReference type="PANTHER" id="PTHR12126:SF11">
    <property type="entry name" value="NADH DEHYDROGENASE [UBIQUINONE] 1 ALPHA SUBCOMPLEX SUBUNIT 9, MITOCHONDRIAL"/>
    <property type="match status" value="1"/>
</dbReference>
<dbReference type="SUPFAM" id="SSF51735">
    <property type="entry name" value="NAD(P)-binding Rossmann-fold domains"/>
    <property type="match status" value="1"/>
</dbReference>
<dbReference type="AlphaFoldDB" id="A0A2I9D3Y8"/>
<feature type="domain" description="NAD-dependent epimerase/dehydratase" evidence="1">
    <location>
        <begin position="3"/>
        <end position="198"/>
    </location>
</feature>
<protein>
    <submittedName>
        <fullName evidence="2">NAD-dependent epimerase/dehydratase</fullName>
    </submittedName>
</protein>
<dbReference type="GO" id="GO:0044877">
    <property type="term" value="F:protein-containing complex binding"/>
    <property type="evidence" value="ECO:0007669"/>
    <property type="project" value="TreeGrafter"/>
</dbReference>
<dbReference type="OrthoDB" id="9807212at2"/>
<dbReference type="Proteomes" id="UP000236569">
    <property type="component" value="Unassembled WGS sequence"/>
</dbReference>
<evidence type="ECO:0000313" key="3">
    <source>
        <dbReference type="Proteomes" id="UP000236569"/>
    </source>
</evidence>
<dbReference type="Pfam" id="PF01370">
    <property type="entry name" value="Epimerase"/>
    <property type="match status" value="1"/>
</dbReference>
<gene>
    <name evidence="2" type="ORF">DAERI_040076</name>
</gene>
<dbReference type="CDD" id="cd05271">
    <property type="entry name" value="NDUFA9_like_SDR_a"/>
    <property type="match status" value="1"/>
</dbReference>
<comment type="caution">
    <text evidence="2">The sequence shown here is derived from an EMBL/GenBank/DDBJ whole genome shotgun (WGS) entry which is preliminary data.</text>
</comment>